<dbReference type="SUPFAM" id="SSF55073">
    <property type="entry name" value="Nucleotide cyclase"/>
    <property type="match status" value="1"/>
</dbReference>
<accession>A0A233RK26</accession>
<dbReference type="PROSITE" id="PS50883">
    <property type="entry name" value="EAL"/>
    <property type="match status" value="1"/>
</dbReference>
<dbReference type="PANTHER" id="PTHR44757:SF2">
    <property type="entry name" value="BIOFILM ARCHITECTURE MAINTENANCE PROTEIN MBAA"/>
    <property type="match status" value="1"/>
</dbReference>
<dbReference type="OrthoDB" id="9804951at2"/>
<dbReference type="Gene3D" id="3.30.70.270">
    <property type="match status" value="1"/>
</dbReference>
<dbReference type="Pfam" id="PF00990">
    <property type="entry name" value="GGDEF"/>
    <property type="match status" value="1"/>
</dbReference>
<keyword evidence="3" id="KW-0973">c-di-GMP</keyword>
<evidence type="ECO:0000256" key="3">
    <source>
        <dbReference type="ARBA" id="ARBA00022636"/>
    </source>
</evidence>
<dbReference type="EMBL" id="NBIM01000001">
    <property type="protein sequence ID" value="OXY83746.1"/>
    <property type="molecule type" value="Genomic_DNA"/>
</dbReference>
<comment type="catalytic activity">
    <reaction evidence="4">
        <text>3',3'-c-di-GMP + H2O = 5'-phosphoguanylyl(3'-&gt;5')guanosine + H(+)</text>
        <dbReference type="Rhea" id="RHEA:24902"/>
        <dbReference type="ChEBI" id="CHEBI:15377"/>
        <dbReference type="ChEBI" id="CHEBI:15378"/>
        <dbReference type="ChEBI" id="CHEBI:58754"/>
        <dbReference type="ChEBI" id="CHEBI:58805"/>
        <dbReference type="EC" id="3.1.4.52"/>
    </reaction>
    <physiologicalReaction direction="left-to-right" evidence="4">
        <dbReference type="Rhea" id="RHEA:24903"/>
    </physiologicalReaction>
</comment>
<name>A0A233RK26_9GAMM</name>
<dbReference type="InterPro" id="IPR043128">
    <property type="entry name" value="Rev_trsase/Diguanyl_cyclase"/>
</dbReference>
<feature type="domain" description="EAL" evidence="5">
    <location>
        <begin position="206"/>
        <end position="460"/>
    </location>
</feature>
<dbReference type="InterPro" id="IPR035919">
    <property type="entry name" value="EAL_sf"/>
</dbReference>
<dbReference type="SUPFAM" id="SSF141868">
    <property type="entry name" value="EAL domain-like"/>
    <property type="match status" value="1"/>
</dbReference>
<reference evidence="7 8" key="1">
    <citation type="submission" date="2017-08" db="EMBL/GenBank/DDBJ databases">
        <title>A Genome Sequence of Oceanimonas doudoroffii ATCC 27123T.</title>
        <authorList>
            <person name="Brennan M.A."/>
            <person name="Maclea K.S."/>
            <person name="Mcclelland W.D."/>
            <person name="Trachtenberg A.M."/>
        </authorList>
    </citation>
    <scope>NUCLEOTIDE SEQUENCE [LARGE SCALE GENOMIC DNA]</scope>
    <source>
        <strain evidence="7 8">ATCC 27123</strain>
    </source>
</reference>
<dbReference type="SMART" id="SM00052">
    <property type="entry name" value="EAL"/>
    <property type="match status" value="1"/>
</dbReference>
<evidence type="ECO:0000313" key="7">
    <source>
        <dbReference type="EMBL" id="OXY83746.1"/>
    </source>
</evidence>
<dbReference type="NCBIfam" id="TIGR00254">
    <property type="entry name" value="GGDEF"/>
    <property type="match status" value="1"/>
</dbReference>
<dbReference type="GO" id="GO:0071732">
    <property type="term" value="P:cellular response to nitric oxide"/>
    <property type="evidence" value="ECO:0007669"/>
    <property type="project" value="UniProtKB-ARBA"/>
</dbReference>
<dbReference type="InterPro" id="IPR052155">
    <property type="entry name" value="Biofilm_reg_signaling"/>
</dbReference>
<evidence type="ECO:0000313" key="8">
    <source>
        <dbReference type="Proteomes" id="UP000242757"/>
    </source>
</evidence>
<organism evidence="7 8">
    <name type="scientific">Oceanimonas doudoroffii</name>
    <dbReference type="NCBI Taxonomy" id="84158"/>
    <lineage>
        <taxon>Bacteria</taxon>
        <taxon>Pseudomonadati</taxon>
        <taxon>Pseudomonadota</taxon>
        <taxon>Gammaproteobacteria</taxon>
        <taxon>Aeromonadales</taxon>
        <taxon>Aeromonadaceae</taxon>
        <taxon>Oceanimonas</taxon>
    </lineage>
</organism>
<proteinExistence type="predicted"/>
<dbReference type="AlphaFoldDB" id="A0A233RK26"/>
<comment type="caution">
    <text evidence="7">The sequence shown here is derived from an EMBL/GenBank/DDBJ whole genome shotgun (WGS) entry which is preliminary data.</text>
</comment>
<dbReference type="CDD" id="cd01949">
    <property type="entry name" value="GGDEF"/>
    <property type="match status" value="1"/>
</dbReference>
<dbReference type="SMART" id="SM00267">
    <property type="entry name" value="GGDEF"/>
    <property type="match status" value="1"/>
</dbReference>
<dbReference type="FunFam" id="3.30.70.270:FF:000001">
    <property type="entry name" value="Diguanylate cyclase domain protein"/>
    <property type="match status" value="1"/>
</dbReference>
<dbReference type="Pfam" id="PF00563">
    <property type="entry name" value="EAL"/>
    <property type="match status" value="1"/>
</dbReference>
<evidence type="ECO:0000259" key="6">
    <source>
        <dbReference type="PROSITE" id="PS50887"/>
    </source>
</evidence>
<evidence type="ECO:0000256" key="1">
    <source>
        <dbReference type="ARBA" id="ARBA00001946"/>
    </source>
</evidence>
<gene>
    <name evidence="7" type="ORF">B6S08_02480</name>
</gene>
<dbReference type="InterPro" id="IPR000160">
    <property type="entry name" value="GGDEF_dom"/>
</dbReference>
<feature type="domain" description="GGDEF" evidence="6">
    <location>
        <begin position="65"/>
        <end position="197"/>
    </location>
</feature>
<evidence type="ECO:0000256" key="4">
    <source>
        <dbReference type="ARBA" id="ARBA00051114"/>
    </source>
</evidence>
<dbReference type="EC" id="3.1.4.52" evidence="2"/>
<sequence length="485" mass="53488">MAVFAIALIVSMLDVRTNKLASSLDEANNELIKLALHDNLTMLPNRILLNDRIDQAIYRAERKKGGFAILFLDLDGFKAVNDMHGHHVGDLLLREIAHRLSAIKREEDTIARLGGDEFVLLMEPDSPENSAVLAQRLIDTIEQPCEIANLLLHVSVSIGIAIYPQDGHSGHELMVNADAAMYHVKKQGRNGYRFFERRMNAEVHLQMQLKQDLRRAIQRHEFVLHYQPKVKAPDGPVSGMEALLRWHHPQHGLLSPDRFLPLAESSGMIIEIGNWVLDQACRQMKVWSELGHEELTVAVNLSTVQLGSSSLVNEVRLALERHALPPSRLVLEITESTAMGDAEESFSVLNRLSALGVSISIDDFGSGYSSLLYLKRLPANELKIDRGFVRELKRGSDDEAIVRAVIALGKTLNMKVVAEGVETREQQALLAELGCHSLQGYLLGRPSAPETLVLGNSGSGESVGALAAPSHTVTVVNREEQPVAG</sequence>
<dbReference type="InterPro" id="IPR029787">
    <property type="entry name" value="Nucleotide_cyclase"/>
</dbReference>
<dbReference type="Proteomes" id="UP000242757">
    <property type="component" value="Unassembled WGS sequence"/>
</dbReference>
<dbReference type="CDD" id="cd01948">
    <property type="entry name" value="EAL"/>
    <property type="match status" value="1"/>
</dbReference>
<protein>
    <recommendedName>
        <fullName evidence="2">cyclic-guanylate-specific phosphodiesterase</fullName>
        <ecNumber evidence="2">3.1.4.52</ecNumber>
    </recommendedName>
</protein>
<dbReference type="PANTHER" id="PTHR44757">
    <property type="entry name" value="DIGUANYLATE CYCLASE DGCP"/>
    <property type="match status" value="1"/>
</dbReference>
<dbReference type="GO" id="GO:0071111">
    <property type="term" value="F:cyclic-guanylate-specific phosphodiesterase activity"/>
    <property type="evidence" value="ECO:0007669"/>
    <property type="project" value="UniProtKB-EC"/>
</dbReference>
<comment type="cofactor">
    <cofactor evidence="1">
        <name>Mg(2+)</name>
        <dbReference type="ChEBI" id="CHEBI:18420"/>
    </cofactor>
</comment>
<dbReference type="FunFam" id="3.20.20.450:FF:000001">
    <property type="entry name" value="Cyclic di-GMP phosphodiesterase yahA"/>
    <property type="match status" value="1"/>
</dbReference>
<keyword evidence="8" id="KW-1185">Reference proteome</keyword>
<dbReference type="InterPro" id="IPR001633">
    <property type="entry name" value="EAL_dom"/>
</dbReference>
<dbReference type="PROSITE" id="PS50887">
    <property type="entry name" value="GGDEF"/>
    <property type="match status" value="1"/>
</dbReference>
<dbReference type="Gene3D" id="3.20.20.450">
    <property type="entry name" value="EAL domain"/>
    <property type="match status" value="1"/>
</dbReference>
<evidence type="ECO:0000259" key="5">
    <source>
        <dbReference type="PROSITE" id="PS50883"/>
    </source>
</evidence>
<evidence type="ECO:0000256" key="2">
    <source>
        <dbReference type="ARBA" id="ARBA00012282"/>
    </source>
</evidence>